<dbReference type="PANTHER" id="PTHR31138:SF1">
    <property type="entry name" value="PDZ DOMAIN-CONTAINING PROTEIN"/>
    <property type="match status" value="1"/>
</dbReference>
<reference evidence="4 5" key="1">
    <citation type="journal article" date="2012" name="Science">
        <title>The Paleozoic origin of enzymatic lignin decomposition reconstructed from 31 fungal genomes.</title>
        <authorList>
            <person name="Floudas D."/>
            <person name="Binder M."/>
            <person name="Riley R."/>
            <person name="Barry K."/>
            <person name="Blanchette R.A."/>
            <person name="Henrissat B."/>
            <person name="Martinez A.T."/>
            <person name="Otillar R."/>
            <person name="Spatafora J.W."/>
            <person name="Yadav J.S."/>
            <person name="Aerts A."/>
            <person name="Benoit I."/>
            <person name="Boyd A."/>
            <person name="Carlson A."/>
            <person name="Copeland A."/>
            <person name="Coutinho P.M."/>
            <person name="de Vries R.P."/>
            <person name="Ferreira P."/>
            <person name="Findley K."/>
            <person name="Foster B."/>
            <person name="Gaskell J."/>
            <person name="Glotzer D."/>
            <person name="Gorecki P."/>
            <person name="Heitman J."/>
            <person name="Hesse C."/>
            <person name="Hori C."/>
            <person name="Igarashi K."/>
            <person name="Jurgens J.A."/>
            <person name="Kallen N."/>
            <person name="Kersten P."/>
            <person name="Kohler A."/>
            <person name="Kuees U."/>
            <person name="Kumar T.K.A."/>
            <person name="Kuo A."/>
            <person name="LaButti K."/>
            <person name="Larrondo L.F."/>
            <person name="Lindquist E."/>
            <person name="Ling A."/>
            <person name="Lombard V."/>
            <person name="Lucas S."/>
            <person name="Lundell T."/>
            <person name="Martin R."/>
            <person name="McLaughlin D.J."/>
            <person name="Morgenstern I."/>
            <person name="Morin E."/>
            <person name="Murat C."/>
            <person name="Nagy L.G."/>
            <person name="Nolan M."/>
            <person name="Ohm R.A."/>
            <person name="Patyshakuliyeva A."/>
            <person name="Rokas A."/>
            <person name="Ruiz-Duenas F.J."/>
            <person name="Sabat G."/>
            <person name="Salamov A."/>
            <person name="Samejima M."/>
            <person name="Schmutz J."/>
            <person name="Slot J.C."/>
            <person name="St John F."/>
            <person name="Stenlid J."/>
            <person name="Sun H."/>
            <person name="Sun S."/>
            <person name="Syed K."/>
            <person name="Tsang A."/>
            <person name="Wiebenga A."/>
            <person name="Young D."/>
            <person name="Pisabarro A."/>
            <person name="Eastwood D.C."/>
            <person name="Martin F."/>
            <person name="Cullen D."/>
            <person name="Grigoriev I.V."/>
            <person name="Hibbett D.S."/>
        </authorList>
    </citation>
    <scope>NUCLEOTIDE SEQUENCE</scope>
    <source>
        <strain evidence="5">FP-58527</strain>
    </source>
</reference>
<keyword evidence="5" id="KW-1185">Reference proteome</keyword>
<dbReference type="OrthoDB" id="19394at2759"/>
<dbReference type="AlphaFoldDB" id="S8DYT1"/>
<name>S8DYT1_FOMSC</name>
<accession>S8DYT1</accession>
<evidence type="ECO:0000256" key="1">
    <source>
        <dbReference type="SAM" id="MobiDB-lite"/>
    </source>
</evidence>
<feature type="compositionally biased region" description="Basic and acidic residues" evidence="1">
    <location>
        <begin position="265"/>
        <end position="281"/>
    </location>
</feature>
<dbReference type="InterPro" id="IPR027842">
    <property type="entry name" value="HAM1-like_C"/>
</dbReference>
<dbReference type="eggNOG" id="ENOG502QYDH">
    <property type="taxonomic scope" value="Eukaryota"/>
</dbReference>
<dbReference type="InterPro" id="IPR017943">
    <property type="entry name" value="Bactericidal_perm-incr_a/b_dom"/>
</dbReference>
<dbReference type="GO" id="GO:0008289">
    <property type="term" value="F:lipid binding"/>
    <property type="evidence" value="ECO:0007669"/>
    <property type="project" value="InterPro"/>
</dbReference>
<feature type="domain" description="HAM1-like N-terminal" evidence="3">
    <location>
        <begin position="17"/>
        <end position="667"/>
    </location>
</feature>
<dbReference type="SUPFAM" id="SSF55394">
    <property type="entry name" value="Bactericidal permeability-increasing protein, BPI"/>
    <property type="match status" value="1"/>
</dbReference>
<dbReference type="HOGENOM" id="CLU_007183_0_0_1"/>
<dbReference type="Proteomes" id="UP000015241">
    <property type="component" value="Unassembled WGS sequence"/>
</dbReference>
<feature type="compositionally biased region" description="Polar residues" evidence="1">
    <location>
        <begin position="208"/>
        <end position="217"/>
    </location>
</feature>
<sequence length="825" mass="92792">MSLAPAKQDVRDRPALDGVTDPVDRDQKNADVDRKLRLYGIATALRESRLPTNDQIDSALEFALNRSPVATDELSESGKVLIQDTRQVLDTMRAIIREKNADELVQNFVWHTRQTDTDRAKKDPNEVLPVGQDKVQNDADVAAQHLRTLAALVITNGEARKLVADFGVIGRDLLARGAGQVAEMARPDEGALRRVDEPGPDHHFVTEGSRNASTNETPVPELQVPGTGHRVAQDPRDEFGQGTTIRTENGQEYRGDEAAGIANQRAKDAKGRAKVEAESQRQDVQQNVVEDEADPETKKSRLQSKLSAAKDNVLGRVPPEHKDKANEHKERARRFLSDEYFPPERRDQLIYRLKKVVIECQNHKDYQESMRWLLDSGAEYIGHGRTVAGRGKDSHQQLTSDGNLRLAWNELRTLLQRFANGTSLDIISDAVQALYKDSRNDEGLRRWFNEVNEFARMCLMEPGYILDDQANDRGNQLRESGRQYYDEKYNQHFNNLWNSFADWGNAWTQDPLNRRFGQDWQRLAKDLLFDSEGSLKYKPELWRDIRKVVVPGLVASIGYVPIPRIEYTDDSFDVVLENLALSGKNVFPNIVSFEAHNYMKFSPYDTINDQGHHDFTLTLGHMQADLRDVAFYYSRKSGFPKMTDQGLADVLLGGTGLTITARLASAHDPTSVFVVKDVQVKVDTLKFAVRDSKHDALYKVLAPLATNLIKKQLQRALGGAVQTALEYVDGELAAVRDQMAEAKASEEGNRVQVLKDQLAQKKQATQGKTEEGDKKTGQFKVVTQPGTELLPEHGHPDGWVKRAGERVDAGKTGEEWRSNAYSIRI</sequence>
<dbReference type="PANTHER" id="PTHR31138">
    <property type="entry name" value="CHROMOSOME 19, WHOLE GENOME SHOTGUN SEQUENCE"/>
    <property type="match status" value="1"/>
</dbReference>
<dbReference type="InterPro" id="IPR045967">
    <property type="entry name" value="HAM1-like_N"/>
</dbReference>
<proteinExistence type="predicted"/>
<organism evidence="4 5">
    <name type="scientific">Fomitopsis schrenkii</name>
    <name type="common">Brown rot fungus</name>
    <dbReference type="NCBI Taxonomy" id="2126942"/>
    <lineage>
        <taxon>Eukaryota</taxon>
        <taxon>Fungi</taxon>
        <taxon>Dikarya</taxon>
        <taxon>Basidiomycota</taxon>
        <taxon>Agaricomycotina</taxon>
        <taxon>Agaricomycetes</taxon>
        <taxon>Polyporales</taxon>
        <taxon>Fomitopsis</taxon>
    </lineage>
</organism>
<evidence type="ECO:0000259" key="3">
    <source>
        <dbReference type="Pfam" id="PF19343"/>
    </source>
</evidence>
<feature type="region of interest" description="Disordered" evidence="1">
    <location>
        <begin position="1"/>
        <end position="28"/>
    </location>
</feature>
<evidence type="ECO:0000313" key="4">
    <source>
        <dbReference type="EMBL" id="EPS96298.1"/>
    </source>
</evidence>
<feature type="region of interest" description="Disordered" evidence="1">
    <location>
        <begin position="205"/>
        <end position="310"/>
    </location>
</feature>
<evidence type="ECO:0000259" key="2">
    <source>
        <dbReference type="Pfam" id="PF14613"/>
    </source>
</evidence>
<dbReference type="EMBL" id="KE504191">
    <property type="protein sequence ID" value="EPS96298.1"/>
    <property type="molecule type" value="Genomic_DNA"/>
</dbReference>
<dbReference type="Gene3D" id="3.15.10.10">
    <property type="entry name" value="Bactericidal permeability-increasing protein, domain 1"/>
    <property type="match status" value="1"/>
</dbReference>
<feature type="domain" description="HAM1-like C-terminal" evidence="2">
    <location>
        <begin position="680"/>
        <end position="823"/>
    </location>
</feature>
<gene>
    <name evidence="4" type="ORF">FOMPIDRAFT_147405</name>
</gene>
<dbReference type="InParanoid" id="S8DYT1"/>
<protein>
    <submittedName>
        <fullName evidence="4">Uncharacterized protein</fullName>
    </submittedName>
</protein>
<dbReference type="Pfam" id="PF14613">
    <property type="entry name" value="HAM1_C"/>
    <property type="match status" value="1"/>
</dbReference>
<dbReference type="Pfam" id="PF19343">
    <property type="entry name" value="HAM1_N"/>
    <property type="match status" value="1"/>
</dbReference>
<dbReference type="STRING" id="743788.S8DYT1"/>
<evidence type="ECO:0000313" key="5">
    <source>
        <dbReference type="Proteomes" id="UP000015241"/>
    </source>
</evidence>